<evidence type="ECO:0000313" key="7">
    <source>
        <dbReference type="Proteomes" id="UP000320776"/>
    </source>
</evidence>
<evidence type="ECO:0000256" key="2">
    <source>
        <dbReference type="ARBA" id="ARBA00023015"/>
    </source>
</evidence>
<sequence length="310" mass="34565">MEIYQLKYVLTVAKHQNFSRAAAEVCVTPSSLSQQIKKLEDELGIILFGRTTRSVHLTPAGIEFVENAKKIMQNIDGINTAMQKYVIGESGQIFIGNTPALGAYSITSLIAEFQKTYPKISLDFHEAECFDLYPLLYSGKIDVAFLTAFNKYKPGKIPLESYPLVNDEIVLITSTSHPFAARGAIDLREAAQEMFICFSRASGLFLDTLEACKRAGFEPKFGYNTQYTDTCLGLVAEGMGIAMLSARTIMAAPRKNIAIVRFTPKALRTLSVVFQKKRPSPVLSNFKNFFIHWIRDCRRPPLGQPESSLP</sequence>
<keyword evidence="7" id="KW-1185">Reference proteome</keyword>
<dbReference type="InterPro" id="IPR036388">
    <property type="entry name" value="WH-like_DNA-bd_sf"/>
</dbReference>
<dbReference type="EMBL" id="CP036260">
    <property type="protein sequence ID" value="QDR83439.1"/>
    <property type="molecule type" value="Genomic_DNA"/>
</dbReference>
<dbReference type="Proteomes" id="UP000320776">
    <property type="component" value="Plasmid pSPTER"/>
</dbReference>
<gene>
    <name evidence="6" type="primary">oxyR</name>
    <name evidence="6" type="ORF">SPTER_49300</name>
</gene>
<dbReference type="KEGG" id="sted:SPTER_49300"/>
<comment type="similarity">
    <text evidence="1">Belongs to the LysR transcriptional regulatory family.</text>
</comment>
<dbReference type="InterPro" id="IPR000847">
    <property type="entry name" value="LysR_HTH_N"/>
</dbReference>
<dbReference type="GO" id="GO:0003677">
    <property type="term" value="F:DNA binding"/>
    <property type="evidence" value="ECO:0007669"/>
    <property type="project" value="UniProtKB-KW"/>
</dbReference>
<evidence type="ECO:0000256" key="1">
    <source>
        <dbReference type="ARBA" id="ARBA00009437"/>
    </source>
</evidence>
<dbReference type="RefSeq" id="WP_170233422.1">
    <property type="nucleotide sequence ID" value="NZ_CP036260.1"/>
</dbReference>
<dbReference type="Gene3D" id="1.10.10.10">
    <property type="entry name" value="Winged helix-like DNA-binding domain superfamily/Winged helix DNA-binding domain"/>
    <property type="match status" value="1"/>
</dbReference>
<dbReference type="GO" id="GO:0032993">
    <property type="term" value="C:protein-DNA complex"/>
    <property type="evidence" value="ECO:0007669"/>
    <property type="project" value="TreeGrafter"/>
</dbReference>
<evidence type="ECO:0000256" key="3">
    <source>
        <dbReference type="ARBA" id="ARBA00023125"/>
    </source>
</evidence>
<keyword evidence="2" id="KW-0805">Transcription regulation</keyword>
<dbReference type="InterPro" id="IPR036390">
    <property type="entry name" value="WH_DNA-bd_sf"/>
</dbReference>
<dbReference type="InterPro" id="IPR005119">
    <property type="entry name" value="LysR_subst-bd"/>
</dbReference>
<keyword evidence="3" id="KW-0238">DNA-binding</keyword>
<accession>A0A517E1G2</accession>
<dbReference type="Gene3D" id="3.40.190.290">
    <property type="match status" value="1"/>
</dbReference>
<proteinExistence type="inferred from homology"/>
<evidence type="ECO:0000313" key="6">
    <source>
        <dbReference type="EMBL" id="QDR83439.1"/>
    </source>
</evidence>
<dbReference type="FunFam" id="1.10.10.10:FF:000001">
    <property type="entry name" value="LysR family transcriptional regulator"/>
    <property type="match status" value="1"/>
</dbReference>
<keyword evidence="6" id="KW-0614">Plasmid</keyword>
<dbReference type="SUPFAM" id="SSF46785">
    <property type="entry name" value="Winged helix' DNA-binding domain"/>
    <property type="match status" value="1"/>
</dbReference>
<evidence type="ECO:0000259" key="5">
    <source>
        <dbReference type="PROSITE" id="PS50931"/>
    </source>
</evidence>
<geneLocation type="plasmid" evidence="7">
    <name>pspter</name>
</geneLocation>
<dbReference type="PROSITE" id="PS50931">
    <property type="entry name" value="HTH_LYSR"/>
    <property type="match status" value="1"/>
</dbReference>
<dbReference type="SUPFAM" id="SSF53850">
    <property type="entry name" value="Periplasmic binding protein-like II"/>
    <property type="match status" value="1"/>
</dbReference>
<dbReference type="PRINTS" id="PR00039">
    <property type="entry name" value="HTHLYSR"/>
</dbReference>
<reference evidence="6 7" key="1">
    <citation type="submission" date="2019-02" db="EMBL/GenBank/DDBJ databases">
        <title>Closed genome of Sporomusa termitida DSM 4440.</title>
        <authorList>
            <person name="Poehlein A."/>
            <person name="Daniel R."/>
        </authorList>
    </citation>
    <scope>NUCLEOTIDE SEQUENCE [LARGE SCALE GENOMIC DNA]</scope>
    <source>
        <strain evidence="6 7">DSM 4440</strain>
        <plasmid evidence="7">pspter</plasmid>
    </source>
</reference>
<dbReference type="PANTHER" id="PTHR30346:SF28">
    <property type="entry name" value="HTH-TYPE TRANSCRIPTIONAL REGULATOR CYNR"/>
    <property type="match status" value="1"/>
</dbReference>
<organism evidence="6 7">
    <name type="scientific">Sporomusa termitida</name>
    <dbReference type="NCBI Taxonomy" id="2377"/>
    <lineage>
        <taxon>Bacteria</taxon>
        <taxon>Bacillati</taxon>
        <taxon>Bacillota</taxon>
        <taxon>Negativicutes</taxon>
        <taxon>Selenomonadales</taxon>
        <taxon>Sporomusaceae</taxon>
        <taxon>Sporomusa</taxon>
    </lineage>
</organism>
<feature type="domain" description="HTH lysR-type" evidence="5">
    <location>
        <begin position="1"/>
        <end position="58"/>
    </location>
</feature>
<dbReference type="GO" id="GO:0003700">
    <property type="term" value="F:DNA-binding transcription factor activity"/>
    <property type="evidence" value="ECO:0007669"/>
    <property type="project" value="InterPro"/>
</dbReference>
<dbReference type="PANTHER" id="PTHR30346">
    <property type="entry name" value="TRANSCRIPTIONAL DUAL REGULATOR HCAR-RELATED"/>
    <property type="match status" value="1"/>
</dbReference>
<keyword evidence="4" id="KW-0804">Transcription</keyword>
<dbReference type="AlphaFoldDB" id="A0A517E1G2"/>
<evidence type="ECO:0000256" key="4">
    <source>
        <dbReference type="ARBA" id="ARBA00023163"/>
    </source>
</evidence>
<dbReference type="Pfam" id="PF00126">
    <property type="entry name" value="HTH_1"/>
    <property type="match status" value="1"/>
</dbReference>
<name>A0A517E1G2_9FIRM</name>
<protein>
    <submittedName>
        <fullName evidence="6">Hydrogen peroxide-inducible activator</fullName>
    </submittedName>
</protein>
<dbReference type="Pfam" id="PF03466">
    <property type="entry name" value="LysR_substrate"/>
    <property type="match status" value="1"/>
</dbReference>